<gene>
    <name evidence="2" type="ORF">CV103_10240</name>
</gene>
<dbReference type="EMBL" id="PHHF01000043">
    <property type="protein sequence ID" value="PTD21636.1"/>
    <property type="molecule type" value="Genomic_DNA"/>
</dbReference>
<proteinExistence type="predicted"/>
<evidence type="ECO:0000313" key="3">
    <source>
        <dbReference type="Proteomes" id="UP000241206"/>
    </source>
</evidence>
<sequence length="90" mass="9850">MGAGMGARGFVDESVDFVVSPEHPSRRRAGRSRVRGDAARACLWLPPRRTGNDRHGGDPAGKRGPGRKQAMPKPRRARARKPESHGKDIE</sequence>
<feature type="region of interest" description="Disordered" evidence="1">
    <location>
        <begin position="1"/>
        <end position="90"/>
    </location>
</feature>
<reference evidence="2 3" key="1">
    <citation type="submission" date="2017-11" db="EMBL/GenBank/DDBJ databases">
        <title>Sphingomonas oleivorans sp. nov., isolated from oil-contaminated soil.</title>
        <authorList>
            <person name="Wang L."/>
            <person name="Chen L."/>
        </authorList>
    </citation>
    <scope>NUCLEOTIDE SEQUENCE [LARGE SCALE GENOMIC DNA]</scope>
    <source>
        <strain evidence="2 3">K101</strain>
    </source>
</reference>
<dbReference type="Proteomes" id="UP000241206">
    <property type="component" value="Unassembled WGS sequence"/>
</dbReference>
<organism evidence="2 3">
    <name type="scientific">Edaphosphingomonas fennica</name>
    <dbReference type="NCBI Taxonomy" id="114404"/>
    <lineage>
        <taxon>Bacteria</taxon>
        <taxon>Pseudomonadati</taxon>
        <taxon>Pseudomonadota</taxon>
        <taxon>Alphaproteobacteria</taxon>
        <taxon>Sphingomonadales</taxon>
        <taxon>Rhizorhabdaceae</taxon>
        <taxon>Edaphosphingomonas</taxon>
    </lineage>
</organism>
<keyword evidence="3" id="KW-1185">Reference proteome</keyword>
<dbReference type="AlphaFoldDB" id="A0A2T4HZ63"/>
<feature type="compositionally biased region" description="Basic and acidic residues" evidence="1">
    <location>
        <begin position="50"/>
        <end position="61"/>
    </location>
</feature>
<evidence type="ECO:0000313" key="2">
    <source>
        <dbReference type="EMBL" id="PTD21636.1"/>
    </source>
</evidence>
<evidence type="ECO:0000256" key="1">
    <source>
        <dbReference type="SAM" id="MobiDB-lite"/>
    </source>
</evidence>
<comment type="caution">
    <text evidence="2">The sequence shown here is derived from an EMBL/GenBank/DDBJ whole genome shotgun (WGS) entry which is preliminary data.</text>
</comment>
<accession>A0A2T4HZ63</accession>
<protein>
    <submittedName>
        <fullName evidence="2">Uncharacterized protein</fullName>
    </submittedName>
</protein>
<feature type="compositionally biased region" description="Basic and acidic residues" evidence="1">
    <location>
        <begin position="80"/>
        <end position="90"/>
    </location>
</feature>
<name>A0A2T4HZ63_9SPHN</name>